<dbReference type="AlphaFoldDB" id="A0A7R8H4S5"/>
<accession>A0A7R8H4S5</accession>
<evidence type="ECO:0000313" key="1">
    <source>
        <dbReference type="EMBL" id="CAF2850956.1"/>
    </source>
</evidence>
<name>A0A7R8H4S5_LEPSM</name>
<gene>
    <name evidence="1" type="ORF">LSAA_5683</name>
</gene>
<protein>
    <submittedName>
        <fullName evidence="1">(salmon louse) hypothetical protein</fullName>
    </submittedName>
</protein>
<dbReference type="EMBL" id="HG994593">
    <property type="protein sequence ID" value="CAF2850956.1"/>
    <property type="molecule type" value="Genomic_DNA"/>
</dbReference>
<dbReference type="Proteomes" id="UP000675881">
    <property type="component" value="Chromosome 14"/>
</dbReference>
<evidence type="ECO:0000313" key="2">
    <source>
        <dbReference type="Proteomes" id="UP000675881"/>
    </source>
</evidence>
<proteinExistence type="predicted"/>
<keyword evidence="2" id="KW-1185">Reference proteome</keyword>
<sequence>MNPRPCTIYRSWGHFLQILGFTMGMIFAKILLTVSEIPDLNLLGRSAIRELRISVEYVINGPKAFNAVFENLKNDFKLEKQSKALCANFSKLWRTELGCLKDFALEVKFKEHVKPVLCKTARVPLALKTDLERAYGEEIETLPSVMNTGLLLLQLENFLYQEKRRRLFGNISVSINPQLQEHRHALPLPEDYRKTNWEEDIDFQRSILQKPTIK</sequence>
<organism evidence="1 2">
    <name type="scientific">Lepeophtheirus salmonis</name>
    <name type="common">Salmon louse</name>
    <name type="synonym">Caligus salmonis</name>
    <dbReference type="NCBI Taxonomy" id="72036"/>
    <lineage>
        <taxon>Eukaryota</taxon>
        <taxon>Metazoa</taxon>
        <taxon>Ecdysozoa</taxon>
        <taxon>Arthropoda</taxon>
        <taxon>Crustacea</taxon>
        <taxon>Multicrustacea</taxon>
        <taxon>Hexanauplia</taxon>
        <taxon>Copepoda</taxon>
        <taxon>Siphonostomatoida</taxon>
        <taxon>Caligidae</taxon>
        <taxon>Lepeophtheirus</taxon>
    </lineage>
</organism>
<reference evidence="1" key="1">
    <citation type="submission" date="2021-02" db="EMBL/GenBank/DDBJ databases">
        <authorList>
            <person name="Bekaert M."/>
        </authorList>
    </citation>
    <scope>NUCLEOTIDE SEQUENCE</scope>
    <source>
        <strain evidence="1">IoA-00</strain>
    </source>
</reference>